<dbReference type="InterPro" id="IPR001579">
    <property type="entry name" value="Glyco_hydro_18_chit_AS"/>
</dbReference>
<evidence type="ECO:0000313" key="10">
    <source>
        <dbReference type="EMBL" id="KAG8037702.1"/>
    </source>
</evidence>
<feature type="domain" description="GH18" evidence="9">
    <location>
        <begin position="1861"/>
        <end position="2229"/>
    </location>
</feature>
<reference evidence="10" key="1">
    <citation type="submission" date="2020-03" db="EMBL/GenBank/DDBJ databases">
        <authorList>
            <person name="Chebbi M.A."/>
            <person name="Drezen J.M."/>
        </authorList>
    </citation>
    <scope>NUCLEOTIDE SEQUENCE</scope>
    <source>
        <tissue evidence="10">Whole body</tissue>
    </source>
</reference>
<dbReference type="InterPro" id="IPR050314">
    <property type="entry name" value="Glycosyl_Hydrlase_18"/>
</dbReference>
<dbReference type="FunFam" id="3.10.50.10:FF:000001">
    <property type="entry name" value="Chitinase 3-like 1"/>
    <property type="match status" value="4"/>
</dbReference>
<dbReference type="GO" id="GO:0004568">
    <property type="term" value="F:chitinase activity"/>
    <property type="evidence" value="ECO:0007669"/>
    <property type="project" value="TreeGrafter"/>
</dbReference>
<dbReference type="InterPro" id="IPR001223">
    <property type="entry name" value="Glyco_hydro18_cat"/>
</dbReference>
<evidence type="ECO:0000256" key="1">
    <source>
        <dbReference type="ARBA" id="ARBA00022669"/>
    </source>
</evidence>
<accession>A0A8J5QZK4</accession>
<feature type="domain" description="GH18" evidence="9">
    <location>
        <begin position="177"/>
        <end position="540"/>
    </location>
</feature>
<feature type="compositionally biased region" description="Polar residues" evidence="7">
    <location>
        <begin position="657"/>
        <end position="667"/>
    </location>
</feature>
<feature type="region of interest" description="Disordered" evidence="7">
    <location>
        <begin position="895"/>
        <end position="931"/>
    </location>
</feature>
<feature type="domain" description="Chitin-binding type-2" evidence="8">
    <location>
        <begin position="832"/>
        <end position="886"/>
    </location>
</feature>
<evidence type="ECO:0008006" key="12">
    <source>
        <dbReference type="Google" id="ProtNLM"/>
    </source>
</evidence>
<proteinExistence type="predicted"/>
<dbReference type="PANTHER" id="PTHR11177:SF359">
    <property type="entry name" value="CHITINASE 10-RELATED"/>
    <property type="match status" value="1"/>
</dbReference>
<dbReference type="OrthoDB" id="76388at2759"/>
<keyword evidence="3 6" id="KW-0378">Hydrolase</keyword>
<dbReference type="CDD" id="cd02872">
    <property type="entry name" value="GH18_chitolectin_chitotriosidase"/>
    <property type="match status" value="4"/>
</dbReference>
<feature type="compositionally biased region" description="Low complexity" evidence="7">
    <location>
        <begin position="577"/>
        <end position="608"/>
    </location>
</feature>
<feature type="region of interest" description="Disordered" evidence="7">
    <location>
        <begin position="643"/>
        <end position="667"/>
    </location>
</feature>
<evidence type="ECO:0000256" key="4">
    <source>
        <dbReference type="ARBA" id="ARBA00023157"/>
    </source>
</evidence>
<evidence type="ECO:0000313" key="11">
    <source>
        <dbReference type="Proteomes" id="UP000729913"/>
    </source>
</evidence>
<dbReference type="PROSITE" id="PS51910">
    <property type="entry name" value="GH18_2"/>
    <property type="match status" value="5"/>
</dbReference>
<feature type="domain" description="GH18" evidence="9">
    <location>
        <begin position="1"/>
        <end position="86"/>
    </location>
</feature>
<evidence type="ECO:0000256" key="3">
    <source>
        <dbReference type="ARBA" id="ARBA00022801"/>
    </source>
</evidence>
<evidence type="ECO:0000256" key="5">
    <source>
        <dbReference type="ARBA" id="ARBA00023295"/>
    </source>
</evidence>
<evidence type="ECO:0000256" key="6">
    <source>
        <dbReference type="RuleBase" id="RU000489"/>
    </source>
</evidence>
<gene>
    <name evidence="10" type="ORF">G9C98_005913</name>
</gene>
<dbReference type="GO" id="GO:0005975">
    <property type="term" value="P:carbohydrate metabolic process"/>
    <property type="evidence" value="ECO:0007669"/>
    <property type="project" value="InterPro"/>
</dbReference>
<comment type="caution">
    <text evidence="10">The sequence shown here is derived from an EMBL/GenBank/DDBJ whole genome shotgun (WGS) entry which is preliminary data.</text>
</comment>
<keyword evidence="5 6" id="KW-0326">Glycosidase</keyword>
<keyword evidence="4" id="KW-1015">Disulfide bond</keyword>
<feature type="domain" description="GH18" evidence="9">
    <location>
        <begin position="947"/>
        <end position="1316"/>
    </location>
</feature>
<feature type="domain" description="Chitin-binding type-2" evidence="8">
    <location>
        <begin position="1774"/>
        <end position="1826"/>
    </location>
</feature>
<dbReference type="FunFam" id="3.20.20.80:FF:000007">
    <property type="entry name" value="Acidic mammalian chitinase"/>
    <property type="match status" value="4"/>
</dbReference>
<dbReference type="Proteomes" id="UP000729913">
    <property type="component" value="Unassembled WGS sequence"/>
</dbReference>
<dbReference type="Pfam" id="PF00704">
    <property type="entry name" value="Glyco_hydro_18"/>
    <property type="match status" value="5"/>
</dbReference>
<name>A0A8J5QZK4_9HYME</name>
<feature type="domain" description="Chitin-binding type-2" evidence="8">
    <location>
        <begin position="761"/>
        <end position="815"/>
    </location>
</feature>
<sequence length="2236" mass="252568">MSYYETCSKLEGLWDHGRDRDGPYINFGDQWVAYDDPVSIKIKVAYIKSTNLGGVSLSSLDFDDFVGICGDPWPILKVAARGLGLYDSPVDKCNAEETYSDRENCAGFFVCQRGNLYHGQCKDDQFFDSREKRCVKADPEMCNPGHLGRYTEQVDYLAALKEKQRSQQLKLQRGSGPRVVCYITSWALYRKDEGTFVPEHLDTRLCTDVIYAFAGLNPDTLLLQPFDPWADIEHGLYERITSSRDARVLLAIGGWTDSTGDKYSRLVNSESSRKKFIESAINFLHAHNFDGLSFEWNYPKCWQSDCKKGPDSDRPNFTKFIKEMSRAFNAATPSLELAVTLSGYKEVIDRAYDVQEISEAADFISVMTYDYHGAWESKTGHLAPLYAHPQDDYPYYNVNWTVNYLIAKGIEKSKLVVGIPFYGQAYRLSQPERSNLGDPATGPGTPGEFTGQPGMLGYYEICERIKYRGWKTGSGPSAYFHDQFVAYDDAKSVAEKGAWIKDNGFGGAMAWTVDLDDFLNRCCKEPFPLLRSLNRALGKLRFYSLLLLRENCQRPSKPVTPPAPTLTTHSDANDGVPRPTRPSSTSTTKATTWPTWTEKPTKKPSSTTVNWQTWTWSTWYPTSSTTTSTTIKAPAWTEWTTQKSTTQKLTTQSVSTGSPSTGDSCNSGEYVPDPNDCRLYFRCVLGEFRRGSCTLGLHWDKAHNRCDWPATARCHQGVNQNFDKPWTQKPVQRPVTTTTTTTKRPTTITTTTTTITTTTTGKPCSHGQYYAVPDSCTQFLICVNDNLVKQQCGPGLNWNDAKKMCDWAFMNPCKDAPKKTSALMMKEMDSLNEPCTSGSYSGVPGDCKSYHACLWGRHEKFACAPGLHFNRESNICDWPHRANCEENPTTQHWWTVSSSPSTTTTQTPWTPPPTTTTTTTTAAAAAPKPLPSAEVDPTKVSPLSGYFKVVCYFTNWAWYRRGIGKYLPEHIDHTLCTHIIYGFAVLDYSELTIRAHDSWADYDNRFYERVVAYKKRGVKVSLALGGWNDSAGDKYSRLVNSPASRRKFIEHTIKFIEKYNFDGLDLDWEYPVCWQVDCSKGPKSDKEGFAALLRELSAEFKPRGWLLSSAVSPSKTVIDKGYDVPALNKYLDWIAVMAYDYHGQWDKKTGHVAPLYYHDQDEVFFFNGNYTVNYWIVKGASPRKIVMGMPLYGQSFSIHDPKAGTGLNAPASAGVAGEFTQAAGFLAYYEICDRIRNRGWKVFQDPERRMGPYAYKGNQWVSFDDSDMIRQKAQFVRDMNLGGGMVWALDLDDFRGRCGEGRHPLMQTLQLVLSEPPNKHDHRNHDMKHGPEEFKVVCYFTNWAWYRQEGGKFLPENIDSDLCTHVIYGFAVLDGTSLTIKPHDSWADIDNKFYERVVALKAKGIKVLIAIGGWNDSAGDKYSRLVNSPSSRTRFITHVTQFIEKYSFDGLDLDWEYPVCWQVDCTKGPASDKEGFTALVKELSDTFKPKGLLLSSAVSPSKRVISHGYDVAALAKYLDWISVMTYDFHGQWDKKTGHVAPLYVRPDDWEMTFNANFSIHYWMEQGAPAKKLVMGAPLYGQSFSLAERNQHDLNAQTYGGGEAGDSTRARGFLAYYEICERTLKRGWTVVQDPERRIGPYAYQGDQWVSFDDAEQIRLKSEFIKKLGLGGGMIWALDLDDFENRCGCEASPLLKTMNRVLRNYPAGPTCKVTGSKAPEVAPISTTEPMSQKPSWEQTTPWNQWTVSTTHKPMPVDPDDSIEVIAGGPPPTMLPIGECDDKQFIAHAEDCSKYVLCNFGQLSVMICPSGLHWNKDHCDWPENAQCKKKADKIEENNAISQSDMPMGLPSQIHEVEEINRGEKKVICYFTNWAWYRPESGKYLPEDINPNLCTHIVYGFTVLDYDMLTIKMHDMWADVDNKFYERVTAYKSKGIKVLVALGGWNDSTGDKYSRLVNNPTARARFVKHAVQFVEKYNFDGLDLDWEYPVCWQVKCESGPASDKKAFALLVKELSQEFKPRRWLVSAAVSPSKRVIDHGYDVPMLNKYLDWIAVMTYDFHGHWEKKTGHVAPLYYYPGDEYDYFNANFSMRYWIEKGAAPSKLVMGVPLYGQSFTLSSSYDSGLQASAPRPGHAGTFTRSAGFLAFYEICEKVKSGWKIMKDPLKRIGPYAIRNDQWVSYDDVSNVLTKASFIRELNLAGGMIWALDLDDFKGKCGCGKYPLLSALNRGLGGSAHGKDCT</sequence>
<dbReference type="GO" id="GO:0008061">
    <property type="term" value="F:chitin binding"/>
    <property type="evidence" value="ECO:0007669"/>
    <property type="project" value="UniProtKB-KW"/>
</dbReference>
<dbReference type="GO" id="GO:0005576">
    <property type="term" value="C:extracellular region"/>
    <property type="evidence" value="ECO:0007669"/>
    <property type="project" value="InterPro"/>
</dbReference>
<reference evidence="10" key="2">
    <citation type="submission" date="2021-04" db="EMBL/GenBank/DDBJ databases">
        <title>Genome-wide patterns of bracovirus chromosomal integration into multiple host tissues during parasitism.</title>
        <authorList>
            <person name="Chebbi M.A.C."/>
        </authorList>
    </citation>
    <scope>NUCLEOTIDE SEQUENCE</scope>
    <source>
        <tissue evidence="10">Whole body</tissue>
    </source>
</reference>
<dbReference type="SMART" id="SM00636">
    <property type="entry name" value="Glyco_18"/>
    <property type="match status" value="4"/>
</dbReference>
<dbReference type="EMBL" id="JAAOIC020000047">
    <property type="protein sequence ID" value="KAG8037702.1"/>
    <property type="molecule type" value="Genomic_DNA"/>
</dbReference>
<feature type="region of interest" description="Disordered" evidence="7">
    <location>
        <begin position="554"/>
        <end position="608"/>
    </location>
</feature>
<protein>
    <recommendedName>
        <fullName evidence="12">Chitinase</fullName>
    </recommendedName>
</protein>
<evidence type="ECO:0000256" key="7">
    <source>
        <dbReference type="SAM" id="MobiDB-lite"/>
    </source>
</evidence>
<dbReference type="SMART" id="SM00494">
    <property type="entry name" value="ChtBD2"/>
    <property type="match status" value="5"/>
</dbReference>
<keyword evidence="1" id="KW-0147">Chitin-binding</keyword>
<evidence type="ECO:0000259" key="8">
    <source>
        <dbReference type="PROSITE" id="PS50940"/>
    </source>
</evidence>
<dbReference type="PROSITE" id="PS01095">
    <property type="entry name" value="GH18_1"/>
    <property type="match status" value="3"/>
</dbReference>
<evidence type="ECO:0000259" key="9">
    <source>
        <dbReference type="PROSITE" id="PS51910"/>
    </source>
</evidence>
<dbReference type="PANTHER" id="PTHR11177">
    <property type="entry name" value="CHITINASE"/>
    <property type="match status" value="1"/>
</dbReference>
<feature type="domain" description="Chitin-binding type-2" evidence="8">
    <location>
        <begin position="662"/>
        <end position="716"/>
    </location>
</feature>
<dbReference type="Pfam" id="PF01607">
    <property type="entry name" value="CBM_14"/>
    <property type="match status" value="5"/>
</dbReference>
<feature type="compositionally biased region" description="Low complexity" evidence="7">
    <location>
        <begin position="915"/>
        <end position="931"/>
    </location>
</feature>
<dbReference type="PROSITE" id="PS50940">
    <property type="entry name" value="CHIT_BIND_II"/>
    <property type="match status" value="5"/>
</dbReference>
<dbReference type="InterPro" id="IPR002557">
    <property type="entry name" value="Chitin-bd_dom"/>
</dbReference>
<dbReference type="GO" id="GO:0006032">
    <property type="term" value="P:chitin catabolic process"/>
    <property type="evidence" value="ECO:0007669"/>
    <property type="project" value="TreeGrafter"/>
</dbReference>
<feature type="compositionally biased region" description="Low complexity" evidence="7">
    <location>
        <begin position="643"/>
        <end position="656"/>
    </location>
</feature>
<organism evidence="10 11">
    <name type="scientific">Cotesia typhae</name>
    <dbReference type="NCBI Taxonomy" id="2053667"/>
    <lineage>
        <taxon>Eukaryota</taxon>
        <taxon>Metazoa</taxon>
        <taxon>Ecdysozoa</taxon>
        <taxon>Arthropoda</taxon>
        <taxon>Hexapoda</taxon>
        <taxon>Insecta</taxon>
        <taxon>Pterygota</taxon>
        <taxon>Neoptera</taxon>
        <taxon>Endopterygota</taxon>
        <taxon>Hymenoptera</taxon>
        <taxon>Apocrita</taxon>
        <taxon>Ichneumonoidea</taxon>
        <taxon>Braconidae</taxon>
        <taxon>Microgastrinae</taxon>
        <taxon>Cotesia</taxon>
    </lineage>
</organism>
<dbReference type="InterPro" id="IPR011583">
    <property type="entry name" value="Chitinase_II/V-like_cat"/>
</dbReference>
<feature type="domain" description="GH18" evidence="9">
    <location>
        <begin position="1334"/>
        <end position="1703"/>
    </location>
</feature>
<feature type="domain" description="Chitin-binding type-2" evidence="8">
    <location>
        <begin position="90"/>
        <end position="144"/>
    </location>
</feature>
<feature type="compositionally biased region" description="Low complexity" evidence="7">
    <location>
        <begin position="895"/>
        <end position="908"/>
    </location>
</feature>
<evidence type="ECO:0000256" key="2">
    <source>
        <dbReference type="ARBA" id="ARBA00022729"/>
    </source>
</evidence>
<keyword evidence="11" id="KW-1185">Reference proteome</keyword>
<keyword evidence="2" id="KW-0732">Signal</keyword>